<proteinExistence type="inferred from homology"/>
<dbReference type="SUPFAM" id="SSF48334">
    <property type="entry name" value="DNA repair protein MutS, domain III"/>
    <property type="match status" value="1"/>
</dbReference>
<dbReference type="GO" id="GO:0140664">
    <property type="term" value="F:ATP-dependent DNA damage sensor activity"/>
    <property type="evidence" value="ECO:0007669"/>
    <property type="project" value="InterPro"/>
</dbReference>
<dbReference type="GO" id="GO:0007127">
    <property type="term" value="P:meiosis I"/>
    <property type="evidence" value="ECO:0007669"/>
    <property type="project" value="UniProtKB-ARBA"/>
</dbReference>
<evidence type="ECO:0000256" key="2">
    <source>
        <dbReference type="ARBA" id="ARBA00022741"/>
    </source>
</evidence>
<dbReference type="PANTHER" id="PTHR11361:SF20">
    <property type="entry name" value="MUTS PROTEIN HOMOLOG 5"/>
    <property type="match status" value="1"/>
</dbReference>
<dbReference type="Proteomes" id="UP000006727">
    <property type="component" value="Chromosome 2"/>
</dbReference>
<dbReference type="InterPro" id="IPR017261">
    <property type="entry name" value="DNA_mismatch_repair_MutS/MSH"/>
</dbReference>
<dbReference type="Pfam" id="PF05192">
    <property type="entry name" value="MutS_III"/>
    <property type="match status" value="1"/>
</dbReference>
<evidence type="ECO:0000313" key="6">
    <source>
        <dbReference type="EnsemblPlants" id="Pp3c2_9530V3.2"/>
    </source>
</evidence>
<feature type="domain" description="DNA mismatch repair proteins mutS family" evidence="5">
    <location>
        <begin position="514"/>
        <end position="530"/>
    </location>
</feature>
<keyword evidence="2" id="KW-0547">Nucleotide-binding</keyword>
<reference evidence="6 7" key="2">
    <citation type="journal article" date="2018" name="Plant J.">
        <title>The Physcomitrella patens chromosome-scale assembly reveals moss genome structure and evolution.</title>
        <authorList>
            <person name="Lang D."/>
            <person name="Ullrich K.K."/>
            <person name="Murat F."/>
            <person name="Fuchs J."/>
            <person name="Jenkins J."/>
            <person name="Haas F.B."/>
            <person name="Piednoel M."/>
            <person name="Gundlach H."/>
            <person name="Van Bel M."/>
            <person name="Meyberg R."/>
            <person name="Vives C."/>
            <person name="Morata J."/>
            <person name="Symeonidi A."/>
            <person name="Hiss M."/>
            <person name="Muchero W."/>
            <person name="Kamisugi Y."/>
            <person name="Saleh O."/>
            <person name="Blanc G."/>
            <person name="Decker E.L."/>
            <person name="van Gessel N."/>
            <person name="Grimwood J."/>
            <person name="Hayes R.D."/>
            <person name="Graham S.W."/>
            <person name="Gunter L.E."/>
            <person name="McDaniel S.F."/>
            <person name="Hoernstein S.N.W."/>
            <person name="Larsson A."/>
            <person name="Li F.W."/>
            <person name="Perroud P.F."/>
            <person name="Phillips J."/>
            <person name="Ranjan P."/>
            <person name="Rokshar D.S."/>
            <person name="Rothfels C.J."/>
            <person name="Schneider L."/>
            <person name="Shu S."/>
            <person name="Stevenson D.W."/>
            <person name="Thummler F."/>
            <person name="Tillich M."/>
            <person name="Villarreal Aguilar J.C."/>
            <person name="Widiez T."/>
            <person name="Wong G.K."/>
            <person name="Wymore A."/>
            <person name="Zhang Y."/>
            <person name="Zimmer A.D."/>
            <person name="Quatrano R.S."/>
            <person name="Mayer K.F.X."/>
            <person name="Goodstein D."/>
            <person name="Casacuberta J.M."/>
            <person name="Vandepoele K."/>
            <person name="Reski R."/>
            <person name="Cuming A.C."/>
            <person name="Tuskan G.A."/>
            <person name="Maumus F."/>
            <person name="Salse J."/>
            <person name="Schmutz J."/>
            <person name="Rensing S.A."/>
        </authorList>
    </citation>
    <scope>NUCLEOTIDE SEQUENCE [LARGE SCALE GENOMIC DNA]</scope>
    <source>
        <strain evidence="6 7">cv. Gransden 2004</strain>
    </source>
</reference>
<name>A0A7I4D8H6_PHYPA</name>
<reference evidence="6" key="3">
    <citation type="submission" date="2020-12" db="UniProtKB">
        <authorList>
            <consortium name="EnsemblPlants"/>
        </authorList>
    </citation>
    <scope>IDENTIFICATION</scope>
</reference>
<dbReference type="Gene3D" id="1.10.1420.10">
    <property type="match status" value="1"/>
</dbReference>
<dbReference type="GO" id="GO:0005524">
    <property type="term" value="F:ATP binding"/>
    <property type="evidence" value="ECO:0007669"/>
    <property type="project" value="UniProtKB-KW"/>
</dbReference>
<evidence type="ECO:0000256" key="3">
    <source>
        <dbReference type="ARBA" id="ARBA00022840"/>
    </source>
</evidence>
<protein>
    <recommendedName>
        <fullName evidence="5">DNA mismatch repair proteins mutS family domain-containing protein</fullName>
    </recommendedName>
</protein>
<comment type="similarity">
    <text evidence="1">Belongs to the DNA mismatch repair MutS family.</text>
</comment>
<dbReference type="PROSITE" id="PS00486">
    <property type="entry name" value="DNA_MISMATCH_REPAIR_2"/>
    <property type="match status" value="1"/>
</dbReference>
<dbReference type="AlphaFoldDB" id="A0A7I4D8H6"/>
<dbReference type="SUPFAM" id="SSF52540">
    <property type="entry name" value="P-loop containing nucleoside triphosphate hydrolases"/>
    <property type="match status" value="1"/>
</dbReference>
<evidence type="ECO:0000259" key="5">
    <source>
        <dbReference type="PROSITE" id="PS00486"/>
    </source>
</evidence>
<dbReference type="PIRSF" id="PIRSF037677">
    <property type="entry name" value="DNA_mis_repair_Msh6"/>
    <property type="match status" value="1"/>
</dbReference>
<evidence type="ECO:0000313" key="7">
    <source>
        <dbReference type="Proteomes" id="UP000006727"/>
    </source>
</evidence>
<accession>A0A7I4D8H6</accession>
<dbReference type="Pfam" id="PF00488">
    <property type="entry name" value="MutS_V"/>
    <property type="match status" value="2"/>
</dbReference>
<dbReference type="Gramene" id="Pp3c2_9530V3.2">
    <property type="protein sequence ID" value="Pp3c2_9530V3.2"/>
    <property type="gene ID" value="Pp3c2_9530"/>
</dbReference>
<sequence length="677" mass="75729">MEEDFNDRERMHLLNSMMNLDSEMQVRAAGGLLGILQQEMLIDDMVVEEYRISPLQIGSICELSLYPFIFSPGNSILDRSSNGFLNVDASTHDALHIFQVDKHASSMGIGKAKEGFSLFGLLNKCLTQPGRKLLRLWFLRPILDLSVLNDRLDTRQVSAFRLSQDLVSALRNTLKGIKDIPRLIKKISSPSSVVTSKDWAVFTQSVSALIHIRAMFEVAVSQRHQSQISLIDLQIVKKVMSQITEDLMYVNSIVAGVIDFDQRCGDSSKTMVAYGVCEELDELKNIFEGLPDFLNQITGVELNDLKLQVGSEEAAICYIPQVGYLLKFESKMLDEYTLESRPDIQLAFEGGIEGGYFYHTSKTRELDEVIGDILHKILDMEHAILRDLERRVLIYASALRHAADVAAEIDCLVALSTVAHDQKYVRPQLSENNVLMIKAGRHPLQECIVNTFVPNDTNIDQSSRINIISGPNYSGKSIYAKQVALIVFLAHIGSFVPAEAAVIGLTDRHATSRSLCVIDEFGKGTLVPDGVGLLCATLHHLTTQEEKPKVLACTHFCEVFDENYLPKSQNISFYTMSVLEPDGHKNAVRGVDEIVFLYRLVPGRVVPSYGVPAEILKRCVEISECTKEGRPIERLGTRRTTAMDQIYKTIADLLQKFDCEKDDLNKFLSEVFSLLAS</sequence>
<dbReference type="GO" id="GO:0030983">
    <property type="term" value="F:mismatched DNA binding"/>
    <property type="evidence" value="ECO:0007669"/>
    <property type="project" value="InterPro"/>
</dbReference>
<dbReference type="InterPro" id="IPR000432">
    <property type="entry name" value="DNA_mismatch_repair_MutS_C"/>
</dbReference>
<dbReference type="OMA" id="CSVYFMP"/>
<dbReference type="SMART" id="SM00534">
    <property type="entry name" value="MUTSac"/>
    <property type="match status" value="1"/>
</dbReference>
<dbReference type="SMART" id="SM00533">
    <property type="entry name" value="MUTSd"/>
    <property type="match status" value="1"/>
</dbReference>
<keyword evidence="7" id="KW-1185">Reference proteome</keyword>
<dbReference type="InterPro" id="IPR027417">
    <property type="entry name" value="P-loop_NTPase"/>
</dbReference>
<dbReference type="InterPro" id="IPR045076">
    <property type="entry name" value="MutS"/>
</dbReference>
<dbReference type="EnsemblPlants" id="Pp3c2_9530V3.2">
    <property type="protein sequence ID" value="Pp3c2_9530V3.2"/>
    <property type="gene ID" value="Pp3c2_9530"/>
</dbReference>
<keyword evidence="4" id="KW-0238">DNA-binding</keyword>
<evidence type="ECO:0000256" key="1">
    <source>
        <dbReference type="ARBA" id="ARBA00006271"/>
    </source>
</evidence>
<dbReference type="Gene3D" id="3.40.50.300">
    <property type="entry name" value="P-loop containing nucleotide triphosphate hydrolases"/>
    <property type="match status" value="2"/>
</dbReference>
<dbReference type="InterPro" id="IPR036187">
    <property type="entry name" value="DNA_mismatch_repair_MutS_sf"/>
</dbReference>
<dbReference type="InterPro" id="IPR007696">
    <property type="entry name" value="DNA_mismatch_repair_MutS_core"/>
</dbReference>
<keyword evidence="3" id="KW-0067">ATP-binding</keyword>
<dbReference type="PANTHER" id="PTHR11361">
    <property type="entry name" value="DNA MISMATCH REPAIR PROTEIN MUTS FAMILY MEMBER"/>
    <property type="match status" value="1"/>
</dbReference>
<reference evidence="6 7" key="1">
    <citation type="journal article" date="2008" name="Science">
        <title>The Physcomitrella genome reveals evolutionary insights into the conquest of land by plants.</title>
        <authorList>
            <person name="Rensing S."/>
            <person name="Lang D."/>
            <person name="Zimmer A."/>
            <person name="Terry A."/>
            <person name="Salamov A."/>
            <person name="Shapiro H."/>
            <person name="Nishiyama T."/>
            <person name="Perroud P.-F."/>
            <person name="Lindquist E."/>
            <person name="Kamisugi Y."/>
            <person name="Tanahashi T."/>
            <person name="Sakakibara K."/>
            <person name="Fujita T."/>
            <person name="Oishi K."/>
            <person name="Shin-I T."/>
            <person name="Kuroki Y."/>
            <person name="Toyoda A."/>
            <person name="Suzuki Y."/>
            <person name="Hashimoto A."/>
            <person name="Yamaguchi K."/>
            <person name="Sugano A."/>
            <person name="Kohara Y."/>
            <person name="Fujiyama A."/>
            <person name="Anterola A."/>
            <person name="Aoki S."/>
            <person name="Ashton N."/>
            <person name="Barbazuk W.B."/>
            <person name="Barker E."/>
            <person name="Bennetzen J."/>
            <person name="Bezanilla M."/>
            <person name="Blankenship R."/>
            <person name="Cho S.H."/>
            <person name="Dutcher S."/>
            <person name="Estelle M."/>
            <person name="Fawcett J.A."/>
            <person name="Gundlach H."/>
            <person name="Hanada K."/>
            <person name="Heyl A."/>
            <person name="Hicks K.A."/>
            <person name="Hugh J."/>
            <person name="Lohr M."/>
            <person name="Mayer K."/>
            <person name="Melkozernov A."/>
            <person name="Murata T."/>
            <person name="Nelson D."/>
            <person name="Pils B."/>
            <person name="Prigge M."/>
            <person name="Reiss B."/>
            <person name="Renner T."/>
            <person name="Rombauts S."/>
            <person name="Rushton P."/>
            <person name="Sanderfoot A."/>
            <person name="Schween G."/>
            <person name="Shiu S.-H."/>
            <person name="Stueber K."/>
            <person name="Theodoulou F.L."/>
            <person name="Tu H."/>
            <person name="Van de Peer Y."/>
            <person name="Verrier P.J."/>
            <person name="Waters E."/>
            <person name="Wood A."/>
            <person name="Yang L."/>
            <person name="Cove D."/>
            <person name="Cuming A."/>
            <person name="Hasebe M."/>
            <person name="Lucas S."/>
            <person name="Mishler D.B."/>
            <person name="Reski R."/>
            <person name="Grigoriev I."/>
            <person name="Quatrano R.S."/>
            <person name="Boore J.L."/>
        </authorList>
    </citation>
    <scope>NUCLEOTIDE SEQUENCE [LARGE SCALE GENOMIC DNA]</scope>
    <source>
        <strain evidence="6 7">cv. Gransden 2004</strain>
    </source>
</reference>
<dbReference type="EMBL" id="ABEU02000002">
    <property type="status" value="NOT_ANNOTATED_CDS"/>
    <property type="molecule type" value="Genomic_DNA"/>
</dbReference>
<evidence type="ECO:0000256" key="4">
    <source>
        <dbReference type="ARBA" id="ARBA00023125"/>
    </source>
</evidence>
<dbReference type="GO" id="GO:0006298">
    <property type="term" value="P:mismatch repair"/>
    <property type="evidence" value="ECO:0007669"/>
    <property type="project" value="InterPro"/>
</dbReference>
<organism evidence="6 7">
    <name type="scientific">Physcomitrium patens</name>
    <name type="common">Spreading-leaved earth moss</name>
    <name type="synonym">Physcomitrella patens</name>
    <dbReference type="NCBI Taxonomy" id="3218"/>
    <lineage>
        <taxon>Eukaryota</taxon>
        <taxon>Viridiplantae</taxon>
        <taxon>Streptophyta</taxon>
        <taxon>Embryophyta</taxon>
        <taxon>Bryophyta</taxon>
        <taxon>Bryophytina</taxon>
        <taxon>Bryopsida</taxon>
        <taxon>Funariidae</taxon>
        <taxon>Funariales</taxon>
        <taxon>Funariaceae</taxon>
        <taxon>Physcomitrium</taxon>
    </lineage>
</organism>